<evidence type="ECO:0000313" key="3">
    <source>
        <dbReference type="EMBL" id="KQC30965.1"/>
    </source>
</evidence>
<dbReference type="Proteomes" id="UP000050827">
    <property type="component" value="Unassembled WGS sequence"/>
</dbReference>
<evidence type="ECO:0000259" key="2">
    <source>
        <dbReference type="Pfam" id="PF14129"/>
    </source>
</evidence>
<gene>
    <name evidence="3" type="ORF">AAY42_14480</name>
</gene>
<dbReference type="OrthoDB" id="1525222at2"/>
<proteinExistence type="predicted"/>
<feature type="compositionally biased region" description="Basic and acidic residues" evidence="1">
    <location>
        <begin position="127"/>
        <end position="143"/>
    </location>
</feature>
<sequence length="143" mass="16365">MKKIVLSLFAVFLFSCGEEVVEKPKNLIPKEKMIVILHDLAILNSVKSSSSTLLAEHKIETMPFLFQKHQIDSTQFSQSDLYYASIPLEYQAIYEKVEEMLEERVKVLEDVSKRKKDSLANSRKKKADSISKSKEKKKTAPDA</sequence>
<feature type="domain" description="DUF4296" evidence="2">
    <location>
        <begin position="24"/>
        <end position="104"/>
    </location>
</feature>
<dbReference type="EMBL" id="LCTZ01000002">
    <property type="protein sequence ID" value="KQC30965.1"/>
    <property type="molecule type" value="Genomic_DNA"/>
</dbReference>
<dbReference type="AlphaFoldDB" id="A0A0Q1DPQ3"/>
<protein>
    <recommendedName>
        <fullName evidence="2">DUF4296 domain-containing protein</fullName>
    </recommendedName>
</protein>
<evidence type="ECO:0000256" key="1">
    <source>
        <dbReference type="SAM" id="MobiDB-lite"/>
    </source>
</evidence>
<comment type="caution">
    <text evidence="3">The sequence shown here is derived from an EMBL/GenBank/DDBJ whole genome shotgun (WGS) entry which is preliminary data.</text>
</comment>
<organism evidence="3 4">
    <name type="scientific">Flagellimonas eckloniae</name>
    <dbReference type="NCBI Taxonomy" id="346185"/>
    <lineage>
        <taxon>Bacteria</taxon>
        <taxon>Pseudomonadati</taxon>
        <taxon>Bacteroidota</taxon>
        <taxon>Flavobacteriia</taxon>
        <taxon>Flavobacteriales</taxon>
        <taxon>Flavobacteriaceae</taxon>
        <taxon>Flagellimonas</taxon>
    </lineage>
</organism>
<keyword evidence="4" id="KW-1185">Reference proteome</keyword>
<evidence type="ECO:0000313" key="4">
    <source>
        <dbReference type="Proteomes" id="UP000050827"/>
    </source>
</evidence>
<dbReference type="PROSITE" id="PS51257">
    <property type="entry name" value="PROKAR_LIPOPROTEIN"/>
    <property type="match status" value="1"/>
</dbReference>
<name>A0A0Q1DPQ3_9FLAO</name>
<dbReference type="RefSeq" id="WP_055396477.1">
    <property type="nucleotide sequence ID" value="NZ_LCTZ01000002.1"/>
</dbReference>
<reference evidence="3 4" key="1">
    <citation type="submission" date="2015-04" db="EMBL/GenBank/DDBJ databases">
        <title>Complete genome of flavobacterium.</title>
        <authorList>
            <person name="Kwon Y.M."/>
            <person name="Kim S.-J."/>
        </authorList>
    </citation>
    <scope>NUCLEOTIDE SEQUENCE [LARGE SCALE GENOMIC DNA]</scope>
    <source>
        <strain evidence="3 4">DK169</strain>
    </source>
</reference>
<feature type="region of interest" description="Disordered" evidence="1">
    <location>
        <begin position="113"/>
        <end position="143"/>
    </location>
</feature>
<dbReference type="InterPro" id="IPR025381">
    <property type="entry name" value="DUF4296"/>
</dbReference>
<dbReference type="STRING" id="346185.AAY42_14480"/>
<dbReference type="Pfam" id="PF14129">
    <property type="entry name" value="DUF4296"/>
    <property type="match status" value="1"/>
</dbReference>
<accession>A0A0Q1DPQ3</accession>